<evidence type="ECO:0000313" key="4">
    <source>
        <dbReference type="Proteomes" id="UP000683511"/>
    </source>
</evidence>
<keyword evidence="1" id="KW-0472">Membrane</keyword>
<dbReference type="SMART" id="SM00506">
    <property type="entry name" value="A1pp"/>
    <property type="match status" value="1"/>
</dbReference>
<feature type="transmembrane region" description="Helical" evidence="1">
    <location>
        <begin position="268"/>
        <end position="289"/>
    </location>
</feature>
<protein>
    <submittedName>
        <fullName evidence="3">Appr-1-p processing domain-containing protein</fullName>
    </submittedName>
</protein>
<dbReference type="Pfam" id="PF05099">
    <property type="entry name" value="TerB"/>
    <property type="match status" value="1"/>
</dbReference>
<keyword evidence="4" id="KW-1185">Reference proteome</keyword>
<dbReference type="InterPro" id="IPR029024">
    <property type="entry name" value="TerB-like"/>
</dbReference>
<feature type="transmembrane region" description="Helical" evidence="1">
    <location>
        <begin position="61"/>
        <end position="81"/>
    </location>
</feature>
<proteinExistence type="predicted"/>
<dbReference type="EMBL" id="CP021056">
    <property type="protein sequence ID" value="QXE25901.1"/>
    <property type="molecule type" value="Genomic_DNA"/>
</dbReference>
<dbReference type="InterPro" id="IPR043472">
    <property type="entry name" value="Macro_dom-like"/>
</dbReference>
<dbReference type="PANTHER" id="PTHR11106">
    <property type="entry name" value="GANGLIOSIDE INDUCED DIFFERENTIATION ASSOCIATED PROTEIN 2-RELATED"/>
    <property type="match status" value="1"/>
</dbReference>
<evidence type="ECO:0000313" key="3">
    <source>
        <dbReference type="EMBL" id="QXE25901.1"/>
    </source>
</evidence>
<accession>A0A975TDF2</accession>
<dbReference type="SUPFAM" id="SSF52949">
    <property type="entry name" value="Macro domain-like"/>
    <property type="match status" value="1"/>
</dbReference>
<gene>
    <name evidence="3" type="ORF">B6N60_04621</name>
</gene>
<reference evidence="3" key="1">
    <citation type="submission" date="2017-04" db="EMBL/GenBank/DDBJ databases">
        <title>Genome deletions in a multicellular cyanobacterial endosymbiont for morphological adaptation in marine diatoms.</title>
        <authorList>
            <person name="Wang Y."/>
            <person name="Gao H."/>
            <person name="Li R."/>
            <person name="Xu X."/>
        </authorList>
    </citation>
    <scope>NUCLEOTIDE SEQUENCE</scope>
    <source>
        <strain evidence="3">FACHB 800</strain>
    </source>
</reference>
<feature type="transmembrane region" description="Helical" evidence="1">
    <location>
        <begin position="301"/>
        <end position="318"/>
    </location>
</feature>
<organism evidence="3 4">
    <name type="scientific">Richelia sinica FACHB-800</name>
    <dbReference type="NCBI Taxonomy" id="1357546"/>
    <lineage>
        <taxon>Bacteria</taxon>
        <taxon>Bacillati</taxon>
        <taxon>Cyanobacteriota</taxon>
        <taxon>Cyanophyceae</taxon>
        <taxon>Nostocales</taxon>
        <taxon>Nostocaceae</taxon>
        <taxon>Richelia</taxon>
    </lineage>
</organism>
<dbReference type="PANTHER" id="PTHR11106:SF27">
    <property type="entry name" value="MACRO DOMAIN-CONTAINING PROTEIN"/>
    <property type="match status" value="1"/>
</dbReference>
<evidence type="ECO:0000259" key="2">
    <source>
        <dbReference type="PROSITE" id="PS51154"/>
    </source>
</evidence>
<keyword evidence="1" id="KW-1133">Transmembrane helix</keyword>
<sequence>MIREILMFLPGLSQFFTSVILPLSAQLLKFTLPRIINIPRYLQLLWTIYNDSGTNSEARKYLTCLLLIISSILSFMAYSYVPLTGVPIIGAMTTPVAAMLAIVIILASLDIILKLNRDYLLSQYPEDLQFINSEIDALSNVLGKPWENVIKQTQNLLDSAKEKIDADTNYDDTIITLTNSFISYLRPPKDDGSLSMEEIRHRIIAEGLPPLAKIGGSITEGITAGTLAGISAHGTATTIFTQAGLLTSLKAAFGLSSGIAISGSAYSLLTVAAPIGLTAIIGGGVFHGVMQIRNEGEKRKISTFMADILIAGLPMAWIDGDFSIHEQDTLEKLLLNSAINERDVKRVRAAMIEQKSFEEILYSGILKEENPDKARLKYRLLLCTAWELATSDGVISTKEVELHNRMAEFMKISAEEVTEIRQLILLKSGINIRERISIIQGDITQESVDAIVNSSNKNLMPGHRIGWLSLPFNNKKIDIAIHNAAGHALQKECQNLNNCDVGEVKITQAYNLPSKWILHTVSPFYSESNSQEKLAKCYQNSLILAHKKSISTIAFPSLGTGQGKFPLEQAAKIAVTETLDCLNKYLSIKVKFVCHDEESYEIYRQTLEEIIGSQLGEPLKLMPVTSSTPLLAN</sequence>
<feature type="transmembrane region" description="Helical" evidence="1">
    <location>
        <begin position="243"/>
        <end position="262"/>
    </location>
</feature>
<dbReference type="RefSeq" id="WP_190604575.1">
    <property type="nucleotide sequence ID" value="NZ_CP021056.1"/>
</dbReference>
<dbReference type="KEGG" id="rsin:B6N60_04621"/>
<dbReference type="Gene3D" id="3.40.220.10">
    <property type="entry name" value="Leucine Aminopeptidase, subunit E, domain 1"/>
    <property type="match status" value="1"/>
</dbReference>
<feature type="domain" description="Macro" evidence="2">
    <location>
        <begin position="423"/>
        <end position="611"/>
    </location>
</feature>
<dbReference type="Gene3D" id="1.10.3680.10">
    <property type="entry name" value="TerB-like"/>
    <property type="match status" value="1"/>
</dbReference>
<dbReference type="AlphaFoldDB" id="A0A975TDF2"/>
<name>A0A975TDF2_9NOST</name>
<dbReference type="Pfam" id="PF01661">
    <property type="entry name" value="Macro"/>
    <property type="match status" value="1"/>
</dbReference>
<dbReference type="Proteomes" id="UP000683511">
    <property type="component" value="Chromosome"/>
</dbReference>
<dbReference type="PROSITE" id="PS51154">
    <property type="entry name" value="MACRO"/>
    <property type="match status" value="1"/>
</dbReference>
<dbReference type="InterPro" id="IPR007791">
    <property type="entry name" value="DjlA_N"/>
</dbReference>
<dbReference type="InterPro" id="IPR002589">
    <property type="entry name" value="Macro_dom"/>
</dbReference>
<feature type="transmembrane region" description="Helical" evidence="1">
    <location>
        <begin position="87"/>
        <end position="113"/>
    </location>
</feature>
<keyword evidence="1" id="KW-0812">Transmembrane</keyword>
<dbReference type="SUPFAM" id="SSF158682">
    <property type="entry name" value="TerB-like"/>
    <property type="match status" value="1"/>
</dbReference>
<evidence type="ECO:0000256" key="1">
    <source>
        <dbReference type="SAM" id="Phobius"/>
    </source>
</evidence>
<dbReference type="CDD" id="cd07177">
    <property type="entry name" value="terB_like"/>
    <property type="match status" value="1"/>
</dbReference>